<dbReference type="Gene3D" id="3.40.50.300">
    <property type="entry name" value="P-loop containing nucleotide triphosphate hydrolases"/>
    <property type="match status" value="1"/>
</dbReference>
<dbReference type="OrthoDB" id="7834699at2"/>
<sequence>MADNQLVAQMYYYLHIEKNMGNSIRTLVAQNIGRHYFRNLFFPGRRLSQHQAVSFDVHSDSANQTIQIIQNSSPMVKIVLCNMPFGIHREVNKPIKYITTLRNPIERARSYWKEMYRHRNNSPYWRICEEKNFDIEEICNTQIVLSLTNDQTRIVSGTNQLEIDSQILNFAKNNIRDHFVLIGHMDQTEKFLVRLKKLLEIENSTDVHDNKAPDRDDTPFPDYFDEVMKFYNKYDDELCAWVKEEDFKKRDVECVK</sequence>
<comment type="caution">
    <text evidence="1">The sequence shown here is derived from an EMBL/GenBank/DDBJ whole genome shotgun (WGS) entry which is preliminary data.</text>
</comment>
<dbReference type="InterPro" id="IPR027417">
    <property type="entry name" value="P-loop_NTPase"/>
</dbReference>
<name>A0A8G2F394_9PROT</name>
<accession>A0A8G2F394</accession>
<dbReference type="EMBL" id="FNBW01000007">
    <property type="protein sequence ID" value="SDF82386.1"/>
    <property type="molecule type" value="Genomic_DNA"/>
</dbReference>
<reference evidence="1 2" key="1">
    <citation type="submission" date="2016-10" db="EMBL/GenBank/DDBJ databases">
        <authorList>
            <person name="Varghese N."/>
            <person name="Submissions S."/>
        </authorList>
    </citation>
    <scope>NUCLEOTIDE SEQUENCE [LARGE SCALE GENOMIC DNA]</scope>
    <source>
        <strain evidence="1 2">DSM 18839</strain>
    </source>
</reference>
<organism evidence="1 2">
    <name type="scientific">Thalassobaculum litoreum DSM 18839</name>
    <dbReference type="NCBI Taxonomy" id="1123362"/>
    <lineage>
        <taxon>Bacteria</taxon>
        <taxon>Pseudomonadati</taxon>
        <taxon>Pseudomonadota</taxon>
        <taxon>Alphaproteobacteria</taxon>
        <taxon>Rhodospirillales</taxon>
        <taxon>Thalassobaculaceae</taxon>
        <taxon>Thalassobaculum</taxon>
    </lineage>
</organism>
<protein>
    <submittedName>
        <fullName evidence="1">Sulfotransferase family protein</fullName>
    </submittedName>
</protein>
<gene>
    <name evidence="1" type="ORF">SAMN05660686_02417</name>
</gene>
<proteinExistence type="predicted"/>
<keyword evidence="1" id="KW-0808">Transferase</keyword>
<evidence type="ECO:0000313" key="1">
    <source>
        <dbReference type="EMBL" id="SDF82386.1"/>
    </source>
</evidence>
<evidence type="ECO:0000313" key="2">
    <source>
        <dbReference type="Proteomes" id="UP000198615"/>
    </source>
</evidence>
<dbReference type="GO" id="GO:0016740">
    <property type="term" value="F:transferase activity"/>
    <property type="evidence" value="ECO:0007669"/>
    <property type="project" value="UniProtKB-KW"/>
</dbReference>
<keyword evidence="2" id="KW-1185">Reference proteome</keyword>
<dbReference type="Proteomes" id="UP000198615">
    <property type="component" value="Unassembled WGS sequence"/>
</dbReference>
<dbReference type="RefSeq" id="WP_139189253.1">
    <property type="nucleotide sequence ID" value="NZ_FNBW01000007.1"/>
</dbReference>
<dbReference type="AlphaFoldDB" id="A0A8G2F394"/>